<dbReference type="EMBL" id="CP003563">
    <property type="protein sequence ID" value="AFL52028.1"/>
    <property type="molecule type" value="Genomic_DNA"/>
</dbReference>
<proteinExistence type="predicted"/>
<accession>I3X822</accession>
<dbReference type="HOGENOM" id="CLU_3189052_0_0_5"/>
<dbReference type="Proteomes" id="UP000006180">
    <property type="component" value="Chromosome"/>
</dbReference>
<evidence type="ECO:0000313" key="1">
    <source>
        <dbReference type="EMBL" id="AFL52028.1"/>
    </source>
</evidence>
<reference evidence="1 2" key="1">
    <citation type="journal article" date="2012" name="J. Bacteriol.">
        <title>Complete genome sequence of the broad-host-range strain Sinorhizobium fredii USDA257.</title>
        <authorList>
            <person name="Schuldes J."/>
            <person name="Rodriguez Orbegoso M."/>
            <person name="Schmeisser C."/>
            <person name="Krishnan H.B."/>
            <person name="Daniel R."/>
            <person name="Streit W.R."/>
        </authorList>
    </citation>
    <scope>NUCLEOTIDE SEQUENCE [LARGE SCALE GENOMIC DNA]</scope>
    <source>
        <strain evidence="1 2">USDA 257</strain>
    </source>
</reference>
<dbReference type="STRING" id="1185652.USDA257_c34690"/>
<name>I3X822_SINF2</name>
<gene>
    <name evidence="1" type="ORF">USDA257_c34690</name>
</gene>
<sequence length="46" mass="5178">MPLAPPLRNTEAAIHRVIGFEHTKIRLLFALSPRLWQNLDDSPGKG</sequence>
<dbReference type="AlphaFoldDB" id="I3X822"/>
<organism evidence="1 2">
    <name type="scientific">Sinorhizobium fredii (strain USDA 257)</name>
    <dbReference type="NCBI Taxonomy" id="1185652"/>
    <lineage>
        <taxon>Bacteria</taxon>
        <taxon>Pseudomonadati</taxon>
        <taxon>Pseudomonadota</taxon>
        <taxon>Alphaproteobacteria</taxon>
        <taxon>Hyphomicrobiales</taxon>
        <taxon>Rhizobiaceae</taxon>
        <taxon>Sinorhizobium/Ensifer group</taxon>
        <taxon>Sinorhizobium</taxon>
    </lineage>
</organism>
<protein>
    <submittedName>
        <fullName evidence="1">Uncharacterized protein</fullName>
    </submittedName>
</protein>
<dbReference type="KEGG" id="sfd:USDA257_c34690"/>
<evidence type="ECO:0000313" key="2">
    <source>
        <dbReference type="Proteomes" id="UP000006180"/>
    </source>
</evidence>